<dbReference type="GO" id="GO:0016042">
    <property type="term" value="P:lipid catabolic process"/>
    <property type="evidence" value="ECO:0007669"/>
    <property type="project" value="UniProtKB-UniRule"/>
</dbReference>
<evidence type="ECO:0000256" key="1">
    <source>
        <dbReference type="ARBA" id="ARBA00022801"/>
    </source>
</evidence>
<evidence type="ECO:0000256" key="2">
    <source>
        <dbReference type="ARBA" id="ARBA00022963"/>
    </source>
</evidence>
<keyword evidence="2 4" id="KW-0442">Lipid degradation</keyword>
<dbReference type="SUPFAM" id="SSF52151">
    <property type="entry name" value="FabD/lysophospholipase-like"/>
    <property type="match status" value="1"/>
</dbReference>
<dbReference type="PANTHER" id="PTHR14226">
    <property type="entry name" value="NEUROPATHY TARGET ESTERASE/SWISS CHEESE D.MELANOGASTER"/>
    <property type="match status" value="1"/>
</dbReference>
<feature type="active site" description="Proton acceptor" evidence="4">
    <location>
        <position position="215"/>
    </location>
</feature>
<keyword evidence="3 4" id="KW-0443">Lipid metabolism</keyword>
<dbReference type="EMBL" id="OU015584">
    <property type="protein sequence ID" value="CAG5076981.1"/>
    <property type="molecule type" value="Genomic_DNA"/>
</dbReference>
<feature type="domain" description="PNPLA" evidence="5">
    <location>
        <begin position="33"/>
        <end position="228"/>
    </location>
</feature>
<dbReference type="CDD" id="cd07205">
    <property type="entry name" value="Pat_PNPLA6_PNPLA7_NTE1_like"/>
    <property type="match status" value="1"/>
</dbReference>
<dbReference type="Pfam" id="PF01734">
    <property type="entry name" value="Patatin"/>
    <property type="match status" value="1"/>
</dbReference>
<feature type="short sequence motif" description="GXGXXG" evidence="4">
    <location>
        <begin position="37"/>
        <end position="42"/>
    </location>
</feature>
<dbReference type="AlphaFoldDB" id="A0A916NF61"/>
<organism evidence="6 7">
    <name type="scientific">Parvicella tangerina</name>
    <dbReference type="NCBI Taxonomy" id="2829795"/>
    <lineage>
        <taxon>Bacteria</taxon>
        <taxon>Pseudomonadati</taxon>
        <taxon>Bacteroidota</taxon>
        <taxon>Flavobacteriia</taxon>
        <taxon>Flavobacteriales</taxon>
        <taxon>Parvicellaceae</taxon>
        <taxon>Parvicella</taxon>
    </lineage>
</organism>
<evidence type="ECO:0000313" key="6">
    <source>
        <dbReference type="EMBL" id="CAG5076981.1"/>
    </source>
</evidence>
<sequence>MKHTLTTKKLRKTLLLLVLFLFSNFLRSQKVGVVLSGGGALGYAHIGVLMALEENNIPIDYIAGTSAGALVGSMYVAGWSPWVMDSLVMTEKYQLMSSGGIEYQFDHFFRKPEPEASWIDVKLTKDLSLKKIVPTNFTDPVLLDYESMAGYSNVSAEAGYNFDSLFVPFRCVAADVQSKSPVIFKEGHLNQAVRASMTYPGYLKPIKVNGRLMFDGGLYNNFPTDVMYDEFFPDIIIGVDFSDSTSGPDEDDVFSQIRSMIIDRDPTSIICQNGVLIKPDETISIFGFDEGDKAIKAGYDATIAIIDSLKMLIPREVSKEEVAAKRAKYLQSLDPIIIEDVEIEGVNKNIAKYIEKSIFYNDNELDLKTLKKRYFRLVSDSKLKFIYPLAKINPETGKYKLHLDVYTEKPFSVKFGGVISSKPINTGYVGLKYARLGRVGFQATGESSFGKYYGSAKLAGQLDFNFKIPFSVEAFFTLNRFDYFKSFATFFEESKPSFIIENDRYAGVNVFAPIDYFGRVEAGYSYGMIENSYYQTSAFTPSDTSDVTDLTGSLFHLGYAQSSLNRKQFASEGGAISLKLNYFMGVENTTPGSTAVLTIPTNQREQEFFNARLKAQKYFDIGQTLHYGLSFDGSFYFTEKFLDNYTATIINSPIFQPIPESRSLFLQNYASHNFVGLGTQLIYNISDNIDLRGEGYAFVPFYRIDKNKYNQPFYSNDLYNISWIGSGNLIYHSPLGPLGASLNYYQGKDRPWSFLVTFGYILHNKRFLK</sequence>
<gene>
    <name evidence="6" type="ORF">CRYO30217_00262</name>
</gene>
<keyword evidence="1 4" id="KW-0378">Hydrolase</keyword>
<protein>
    <recommendedName>
        <fullName evidence="5">PNPLA domain-containing protein</fullName>
    </recommendedName>
</protein>
<name>A0A916NF61_9FLAO</name>
<evidence type="ECO:0000313" key="7">
    <source>
        <dbReference type="Proteomes" id="UP000683507"/>
    </source>
</evidence>
<dbReference type="PANTHER" id="PTHR14226:SF29">
    <property type="entry name" value="NEUROPATHY TARGET ESTERASE SWS"/>
    <property type="match status" value="1"/>
</dbReference>
<evidence type="ECO:0000259" key="5">
    <source>
        <dbReference type="PROSITE" id="PS51635"/>
    </source>
</evidence>
<dbReference type="KEGG" id="ptan:CRYO30217_00262"/>
<dbReference type="Proteomes" id="UP000683507">
    <property type="component" value="Chromosome"/>
</dbReference>
<reference evidence="6" key="1">
    <citation type="submission" date="2021-04" db="EMBL/GenBank/DDBJ databases">
        <authorList>
            <person name="Rodrigo-Torres L."/>
            <person name="Arahal R. D."/>
            <person name="Lucena T."/>
        </authorList>
    </citation>
    <scope>NUCLEOTIDE SEQUENCE</scope>
    <source>
        <strain evidence="6">AS29M-1</strain>
    </source>
</reference>
<dbReference type="InterPro" id="IPR002641">
    <property type="entry name" value="PNPLA_dom"/>
</dbReference>
<accession>A0A916NF61</accession>
<dbReference type="InterPro" id="IPR050301">
    <property type="entry name" value="NTE"/>
</dbReference>
<proteinExistence type="predicted"/>
<evidence type="ECO:0000256" key="3">
    <source>
        <dbReference type="ARBA" id="ARBA00023098"/>
    </source>
</evidence>
<feature type="short sequence motif" description="DGA/G" evidence="4">
    <location>
        <begin position="215"/>
        <end position="217"/>
    </location>
</feature>
<evidence type="ECO:0000256" key="4">
    <source>
        <dbReference type="PROSITE-ProRule" id="PRU01161"/>
    </source>
</evidence>
<dbReference type="RefSeq" id="WP_258540501.1">
    <property type="nucleotide sequence ID" value="NZ_OU015584.1"/>
</dbReference>
<dbReference type="InterPro" id="IPR016035">
    <property type="entry name" value="Acyl_Trfase/lysoPLipase"/>
</dbReference>
<keyword evidence="7" id="KW-1185">Reference proteome</keyword>
<feature type="active site" description="Nucleophile" evidence="4">
    <location>
        <position position="66"/>
    </location>
</feature>
<feature type="short sequence motif" description="GXSXG" evidence="4">
    <location>
        <begin position="64"/>
        <end position="68"/>
    </location>
</feature>
<dbReference type="PROSITE" id="PS51635">
    <property type="entry name" value="PNPLA"/>
    <property type="match status" value="1"/>
</dbReference>
<dbReference type="Gene3D" id="3.40.1090.10">
    <property type="entry name" value="Cytosolic phospholipase A2 catalytic domain"/>
    <property type="match status" value="2"/>
</dbReference>
<dbReference type="GO" id="GO:0016787">
    <property type="term" value="F:hydrolase activity"/>
    <property type="evidence" value="ECO:0007669"/>
    <property type="project" value="UniProtKB-UniRule"/>
</dbReference>